<keyword evidence="1" id="KW-0472">Membrane</keyword>
<evidence type="ECO:0000256" key="1">
    <source>
        <dbReference type="SAM" id="Phobius"/>
    </source>
</evidence>
<sequence length="70" mass="7337">MTETAPAEQLPGQPPLKRVLGSKLLLFFVVGDIVGTGVYALTGQVAGRVGGALWLPFLLAFVVAFMTAFS</sequence>
<evidence type="ECO:0008006" key="4">
    <source>
        <dbReference type="Google" id="ProtNLM"/>
    </source>
</evidence>
<evidence type="ECO:0000313" key="3">
    <source>
        <dbReference type="Proteomes" id="UP000317303"/>
    </source>
</evidence>
<evidence type="ECO:0000313" key="2">
    <source>
        <dbReference type="EMBL" id="TWH20947.1"/>
    </source>
</evidence>
<dbReference type="EMBL" id="VLJV01000001">
    <property type="protein sequence ID" value="TWH20947.1"/>
    <property type="molecule type" value="Genomic_DNA"/>
</dbReference>
<organism evidence="2 3">
    <name type="scientific">Prauserella rugosa</name>
    <dbReference type="NCBI Taxonomy" id="43354"/>
    <lineage>
        <taxon>Bacteria</taxon>
        <taxon>Bacillati</taxon>
        <taxon>Actinomycetota</taxon>
        <taxon>Actinomycetes</taxon>
        <taxon>Pseudonocardiales</taxon>
        <taxon>Pseudonocardiaceae</taxon>
        <taxon>Prauserella</taxon>
    </lineage>
</organism>
<dbReference type="Gene3D" id="1.20.1740.10">
    <property type="entry name" value="Amino acid/polyamine transporter I"/>
    <property type="match status" value="1"/>
</dbReference>
<gene>
    <name evidence="2" type="ORF">JD82_02798</name>
</gene>
<dbReference type="AlphaFoldDB" id="A0A660CGF5"/>
<feature type="transmembrane region" description="Helical" evidence="1">
    <location>
        <begin position="24"/>
        <end position="46"/>
    </location>
</feature>
<keyword evidence="1" id="KW-1133">Transmembrane helix</keyword>
<keyword evidence="3" id="KW-1185">Reference proteome</keyword>
<feature type="transmembrane region" description="Helical" evidence="1">
    <location>
        <begin position="52"/>
        <end position="69"/>
    </location>
</feature>
<proteinExistence type="predicted"/>
<protein>
    <recommendedName>
        <fullName evidence="4">Amino acid permease</fullName>
    </recommendedName>
</protein>
<reference evidence="2 3" key="1">
    <citation type="submission" date="2019-07" db="EMBL/GenBank/DDBJ databases">
        <title>R&amp;d 2014.</title>
        <authorList>
            <person name="Klenk H.-P."/>
        </authorList>
    </citation>
    <scope>NUCLEOTIDE SEQUENCE [LARGE SCALE GENOMIC DNA]</scope>
    <source>
        <strain evidence="2 3">DSM 43194</strain>
    </source>
</reference>
<accession>A0A660CGF5</accession>
<keyword evidence="1" id="KW-0812">Transmembrane</keyword>
<dbReference type="Proteomes" id="UP000317303">
    <property type="component" value="Unassembled WGS sequence"/>
</dbReference>
<comment type="caution">
    <text evidence="2">The sequence shown here is derived from an EMBL/GenBank/DDBJ whole genome shotgun (WGS) entry which is preliminary data.</text>
</comment>
<name>A0A660CGF5_9PSEU</name>